<keyword evidence="8" id="KW-1185">Reference proteome</keyword>
<evidence type="ECO:0000256" key="4">
    <source>
        <dbReference type="ARBA" id="ARBA00022989"/>
    </source>
</evidence>
<dbReference type="EMBL" id="CAJVCH010054044">
    <property type="protein sequence ID" value="CAG7718530.1"/>
    <property type="molecule type" value="Genomic_DNA"/>
</dbReference>
<evidence type="ECO:0000313" key="7">
    <source>
        <dbReference type="EMBL" id="CAG7718530.1"/>
    </source>
</evidence>
<keyword evidence="4 6" id="KW-1133">Transmembrane helix</keyword>
<keyword evidence="2" id="KW-1003">Cell membrane</keyword>
<dbReference type="GO" id="GO:0005886">
    <property type="term" value="C:plasma membrane"/>
    <property type="evidence" value="ECO:0007669"/>
    <property type="project" value="UniProtKB-SubCell"/>
</dbReference>
<dbReference type="InterPro" id="IPR013604">
    <property type="entry name" value="7TM_chemorcpt"/>
</dbReference>
<organism evidence="7 8">
    <name type="scientific">Allacma fusca</name>
    <dbReference type="NCBI Taxonomy" id="39272"/>
    <lineage>
        <taxon>Eukaryota</taxon>
        <taxon>Metazoa</taxon>
        <taxon>Ecdysozoa</taxon>
        <taxon>Arthropoda</taxon>
        <taxon>Hexapoda</taxon>
        <taxon>Collembola</taxon>
        <taxon>Symphypleona</taxon>
        <taxon>Sminthuridae</taxon>
        <taxon>Allacma</taxon>
    </lineage>
</organism>
<comment type="subcellular location">
    <subcellularLocation>
        <location evidence="1">Cell membrane</location>
        <topology evidence="1">Multi-pass membrane protein</topology>
    </subcellularLocation>
</comment>
<dbReference type="Proteomes" id="UP000708208">
    <property type="component" value="Unassembled WGS sequence"/>
</dbReference>
<evidence type="ECO:0000256" key="2">
    <source>
        <dbReference type="ARBA" id="ARBA00022475"/>
    </source>
</evidence>
<sequence length="111" mass="12506">PETSDLLTQWQFSLLVGVAMDIFIFFMVCIAGSRVRNNVYRLSSSLEKISVELLKKDTRQELLYTITRLYAKPVEIRPADLLTINCGLITSLIGGSISYLIIMVQFNKSTA</sequence>
<gene>
    <name evidence="7" type="ORF">AFUS01_LOCUS7915</name>
</gene>
<evidence type="ECO:0008006" key="9">
    <source>
        <dbReference type="Google" id="ProtNLM"/>
    </source>
</evidence>
<protein>
    <recommendedName>
        <fullName evidence="9">Gustatory receptor</fullName>
    </recommendedName>
</protein>
<dbReference type="GO" id="GO:0050909">
    <property type="term" value="P:sensory perception of taste"/>
    <property type="evidence" value="ECO:0007669"/>
    <property type="project" value="InterPro"/>
</dbReference>
<reference evidence="7" key="1">
    <citation type="submission" date="2021-06" db="EMBL/GenBank/DDBJ databases">
        <authorList>
            <person name="Hodson N. C."/>
            <person name="Mongue J. A."/>
            <person name="Jaron S. K."/>
        </authorList>
    </citation>
    <scope>NUCLEOTIDE SEQUENCE</scope>
</reference>
<comment type="caution">
    <text evidence="7">The sequence shown here is derived from an EMBL/GenBank/DDBJ whole genome shotgun (WGS) entry which is preliminary data.</text>
</comment>
<evidence type="ECO:0000256" key="6">
    <source>
        <dbReference type="SAM" id="Phobius"/>
    </source>
</evidence>
<proteinExistence type="predicted"/>
<evidence type="ECO:0000256" key="5">
    <source>
        <dbReference type="ARBA" id="ARBA00023136"/>
    </source>
</evidence>
<keyword evidence="3 6" id="KW-0812">Transmembrane</keyword>
<evidence type="ECO:0000313" key="8">
    <source>
        <dbReference type="Proteomes" id="UP000708208"/>
    </source>
</evidence>
<dbReference type="AlphaFoldDB" id="A0A8J2NXX2"/>
<feature type="transmembrane region" description="Helical" evidence="6">
    <location>
        <begin position="82"/>
        <end position="106"/>
    </location>
</feature>
<evidence type="ECO:0000256" key="3">
    <source>
        <dbReference type="ARBA" id="ARBA00022692"/>
    </source>
</evidence>
<name>A0A8J2NXX2_9HEXA</name>
<accession>A0A8J2NXX2</accession>
<evidence type="ECO:0000256" key="1">
    <source>
        <dbReference type="ARBA" id="ARBA00004651"/>
    </source>
</evidence>
<feature type="transmembrane region" description="Helical" evidence="6">
    <location>
        <begin position="12"/>
        <end position="32"/>
    </location>
</feature>
<dbReference type="Pfam" id="PF08395">
    <property type="entry name" value="7tm_7"/>
    <property type="match status" value="1"/>
</dbReference>
<keyword evidence="5 6" id="KW-0472">Membrane</keyword>
<feature type="non-terminal residue" evidence="7">
    <location>
        <position position="1"/>
    </location>
</feature>